<dbReference type="RefSeq" id="WP_161155562.1">
    <property type="nucleotide sequence ID" value="NZ_WWSY01000004.1"/>
</dbReference>
<feature type="transmembrane region" description="Helical" evidence="1">
    <location>
        <begin position="536"/>
        <end position="556"/>
    </location>
</feature>
<feature type="transmembrane region" description="Helical" evidence="1">
    <location>
        <begin position="332"/>
        <end position="352"/>
    </location>
</feature>
<feature type="transmembrane region" description="Helical" evidence="1">
    <location>
        <begin position="495"/>
        <end position="516"/>
    </location>
</feature>
<feature type="transmembrane region" description="Helical" evidence="1">
    <location>
        <begin position="195"/>
        <end position="215"/>
    </location>
</feature>
<feature type="transmembrane region" description="Helical" evidence="1">
    <location>
        <begin position="37"/>
        <end position="55"/>
    </location>
</feature>
<organism evidence="2 3">
    <name type="scientific">Collinsella aerofaciens</name>
    <dbReference type="NCBI Taxonomy" id="74426"/>
    <lineage>
        <taxon>Bacteria</taxon>
        <taxon>Bacillati</taxon>
        <taxon>Actinomycetota</taxon>
        <taxon>Coriobacteriia</taxon>
        <taxon>Coriobacteriales</taxon>
        <taxon>Coriobacteriaceae</taxon>
        <taxon>Collinsella</taxon>
    </lineage>
</organism>
<sequence length="658" mass="71854">MNNPAIKKSEYALAIFGLGLLLLAVATSLHYKNLNLFILELFCDVVAVACLYLQPKSQSSGDAIRQITVLVASSILSSFLLVFIILAGAKTFGPFGLGAWNISGLVICFHLVLAFQGIELCYGLMKSFVTSVKKTDAKKCFFYLAVFVGFAVFIAFIGIPLDKSKTVLFASALPITVLIGLIAINGGISYLKPELFAFACIVSIGLSVIICFPVTNFLTWDDEVHYGNANSFSYLTNAEITNSDRMIVEQFYMGDGFSLDAALGKYPIDETREFNRGSVEQLVREADKNDLAEGIERFNCFDSVALSKIAYIPSSIGLCLGRLLHLPFSIKFALGKIFNLFAYAVICGIAIRIAPCRKCLFTCIALFPSAVLMAASYSYDPCVISFSLLGTALLLKMLISEEDISAKTFFAFLLSFAIGFAAKAIYFPLFGLALLIPANKYVSSKQRRILIGTALFVCAIMILSFLTPYFSSVVNNISDARGGSEVSTAGQTTGVLANPVGTIAVISNFVFGSMLTPAFLNSISTNMAYLGDVSNLFPWLSYLPIMLFEAICIIDNEKDTKIKLSRCGIVWTLFLVLATCHLVALALYIAFTGVGSQTVAGVQARYLIPLIIPFACLLLRFPIYCDEEVKAKVTAFMLGAPFALLYFVMFELLYIRFF</sequence>
<feature type="transmembrane region" description="Helical" evidence="1">
    <location>
        <begin position="411"/>
        <end position="437"/>
    </location>
</feature>
<feature type="transmembrane region" description="Helical" evidence="1">
    <location>
        <begin position="167"/>
        <end position="188"/>
    </location>
</feature>
<name>A0A6L8RL27_9ACTN</name>
<evidence type="ECO:0000313" key="2">
    <source>
        <dbReference type="EMBL" id="MZJ85625.1"/>
    </source>
</evidence>
<dbReference type="AlphaFoldDB" id="A0A6L8RL27"/>
<evidence type="ECO:0000313" key="3">
    <source>
        <dbReference type="Proteomes" id="UP000481598"/>
    </source>
</evidence>
<feature type="transmembrane region" description="Helical" evidence="1">
    <location>
        <begin position="99"/>
        <end position="120"/>
    </location>
</feature>
<feature type="transmembrane region" description="Helical" evidence="1">
    <location>
        <begin position="67"/>
        <end position="87"/>
    </location>
</feature>
<comment type="caution">
    <text evidence="2">The sequence shown here is derived from an EMBL/GenBank/DDBJ whole genome shotgun (WGS) entry which is preliminary data.</text>
</comment>
<proteinExistence type="predicted"/>
<evidence type="ECO:0000256" key="1">
    <source>
        <dbReference type="SAM" id="Phobius"/>
    </source>
</evidence>
<feature type="transmembrane region" description="Helical" evidence="1">
    <location>
        <begin position="449"/>
        <end position="474"/>
    </location>
</feature>
<accession>A0A6L8RL27</accession>
<dbReference type="Pfam" id="PF09913">
    <property type="entry name" value="DUF2142"/>
    <property type="match status" value="1"/>
</dbReference>
<keyword evidence="1" id="KW-0472">Membrane</keyword>
<gene>
    <name evidence="2" type="ORF">GT635_03990</name>
</gene>
<reference evidence="2 3" key="1">
    <citation type="journal article" date="2019" name="Nat. Med.">
        <title>A library of human gut bacterial isolates paired with longitudinal multiomics data enables mechanistic microbiome research.</title>
        <authorList>
            <person name="Poyet M."/>
            <person name="Groussin M."/>
            <person name="Gibbons S.M."/>
            <person name="Avila-Pacheco J."/>
            <person name="Jiang X."/>
            <person name="Kearney S.M."/>
            <person name="Perrotta A.R."/>
            <person name="Berdy B."/>
            <person name="Zhao S."/>
            <person name="Lieberman T.D."/>
            <person name="Swanson P.K."/>
            <person name="Smith M."/>
            <person name="Roesemann S."/>
            <person name="Alexander J.E."/>
            <person name="Rich S.A."/>
            <person name="Livny J."/>
            <person name="Vlamakis H."/>
            <person name="Clish C."/>
            <person name="Bullock K."/>
            <person name="Deik A."/>
            <person name="Scott J."/>
            <person name="Pierce K.A."/>
            <person name="Xavier R.J."/>
            <person name="Alm E.J."/>
        </authorList>
    </citation>
    <scope>NUCLEOTIDE SEQUENCE [LARGE SCALE GENOMIC DNA]</scope>
    <source>
        <strain evidence="2 3">BIOML-A10</strain>
    </source>
</reference>
<feature type="transmembrane region" description="Helical" evidence="1">
    <location>
        <begin position="141"/>
        <end position="161"/>
    </location>
</feature>
<feature type="transmembrane region" description="Helical" evidence="1">
    <location>
        <begin position="568"/>
        <end position="591"/>
    </location>
</feature>
<feature type="transmembrane region" description="Helical" evidence="1">
    <location>
        <begin position="359"/>
        <end position="377"/>
    </location>
</feature>
<keyword evidence="1" id="KW-1133">Transmembrane helix</keyword>
<protein>
    <submittedName>
        <fullName evidence="2">DUF2142 domain-containing protein</fullName>
    </submittedName>
</protein>
<feature type="transmembrane region" description="Helical" evidence="1">
    <location>
        <begin position="633"/>
        <end position="655"/>
    </location>
</feature>
<dbReference type="EMBL" id="WWTB01000007">
    <property type="protein sequence ID" value="MZJ85625.1"/>
    <property type="molecule type" value="Genomic_DNA"/>
</dbReference>
<feature type="transmembrane region" description="Helical" evidence="1">
    <location>
        <begin position="603"/>
        <end position="621"/>
    </location>
</feature>
<dbReference type="Proteomes" id="UP000481598">
    <property type="component" value="Unassembled WGS sequence"/>
</dbReference>
<keyword evidence="1" id="KW-0812">Transmembrane</keyword>
<dbReference type="InterPro" id="IPR018674">
    <property type="entry name" value="DUF2142_membrane"/>
</dbReference>
<feature type="transmembrane region" description="Helical" evidence="1">
    <location>
        <begin position="12"/>
        <end position="31"/>
    </location>
</feature>